<evidence type="ECO:0000313" key="1">
    <source>
        <dbReference type="EMBL" id="GAA2726323.1"/>
    </source>
</evidence>
<proteinExistence type="predicted"/>
<evidence type="ECO:0000313" key="2">
    <source>
        <dbReference type="Proteomes" id="UP001501842"/>
    </source>
</evidence>
<reference evidence="1 2" key="1">
    <citation type="journal article" date="2019" name="Int. J. Syst. Evol. Microbiol.">
        <title>The Global Catalogue of Microorganisms (GCM) 10K type strain sequencing project: providing services to taxonomists for standard genome sequencing and annotation.</title>
        <authorList>
            <consortium name="The Broad Institute Genomics Platform"/>
            <consortium name="The Broad Institute Genome Sequencing Center for Infectious Disease"/>
            <person name="Wu L."/>
            <person name="Ma J."/>
        </authorList>
    </citation>
    <scope>NUCLEOTIDE SEQUENCE [LARGE SCALE GENOMIC DNA]</scope>
    <source>
        <strain evidence="1 2">JCM 8201</strain>
    </source>
</reference>
<comment type="caution">
    <text evidence="1">The sequence shown here is derived from an EMBL/GenBank/DDBJ whole genome shotgun (WGS) entry which is preliminary data.</text>
</comment>
<protein>
    <submittedName>
        <fullName evidence="1">Uncharacterized protein</fullName>
    </submittedName>
</protein>
<gene>
    <name evidence="1" type="ORF">GCM10010439_28550</name>
</gene>
<organism evidence="1 2">
    <name type="scientific">Actinocorallia aurantiaca</name>
    <dbReference type="NCBI Taxonomy" id="46204"/>
    <lineage>
        <taxon>Bacteria</taxon>
        <taxon>Bacillati</taxon>
        <taxon>Actinomycetota</taxon>
        <taxon>Actinomycetes</taxon>
        <taxon>Streptosporangiales</taxon>
        <taxon>Thermomonosporaceae</taxon>
        <taxon>Actinocorallia</taxon>
    </lineage>
</organism>
<dbReference type="Proteomes" id="UP001501842">
    <property type="component" value="Unassembled WGS sequence"/>
</dbReference>
<dbReference type="EMBL" id="BAAATZ010000009">
    <property type="protein sequence ID" value="GAA2726323.1"/>
    <property type="molecule type" value="Genomic_DNA"/>
</dbReference>
<dbReference type="RefSeq" id="WP_344450833.1">
    <property type="nucleotide sequence ID" value="NZ_BAAATZ010000009.1"/>
</dbReference>
<name>A0ABN3U802_9ACTN</name>
<keyword evidence="2" id="KW-1185">Reference proteome</keyword>
<sequence>MASKIKASAARISIRQQLASASRFSPEKVDDLRRDLNAQTLEDHIRAIVDTAPPLTVEQRERLAGLLLEGVRTDAA</sequence>
<accession>A0ABN3U802</accession>